<evidence type="ECO:0000259" key="3">
    <source>
        <dbReference type="Pfam" id="PF24034"/>
    </source>
</evidence>
<name>A0ABD5PR19_9EURY</name>
<feature type="compositionally biased region" description="Low complexity" evidence="1">
    <location>
        <begin position="47"/>
        <end position="72"/>
    </location>
</feature>
<dbReference type="RefSeq" id="WP_250140574.1">
    <property type="nucleotide sequence ID" value="NZ_JALIQP010000002.1"/>
</dbReference>
<keyword evidence="6" id="KW-1185">Reference proteome</keyword>
<comment type="caution">
    <text evidence="5">The sequence shown here is derived from an EMBL/GenBank/DDBJ whole genome shotgun (WGS) entry which is preliminary data.</text>
</comment>
<dbReference type="Pfam" id="PF24036">
    <property type="entry name" value="DUF7345"/>
    <property type="match status" value="1"/>
</dbReference>
<feature type="region of interest" description="Disordered" evidence="1">
    <location>
        <begin position="309"/>
        <end position="364"/>
    </location>
</feature>
<evidence type="ECO:0000313" key="6">
    <source>
        <dbReference type="Proteomes" id="UP001595898"/>
    </source>
</evidence>
<dbReference type="Proteomes" id="UP001595898">
    <property type="component" value="Unassembled WGS sequence"/>
</dbReference>
<feature type="region of interest" description="Disordered" evidence="1">
    <location>
        <begin position="28"/>
        <end position="72"/>
    </location>
</feature>
<dbReference type="AlphaFoldDB" id="A0ABD5PR19"/>
<feature type="domain" description="DUF7343" evidence="3">
    <location>
        <begin position="363"/>
        <end position="424"/>
    </location>
</feature>
<reference evidence="5 6" key="1">
    <citation type="journal article" date="2019" name="Int. J. Syst. Evol. Microbiol.">
        <title>The Global Catalogue of Microorganisms (GCM) 10K type strain sequencing project: providing services to taxonomists for standard genome sequencing and annotation.</title>
        <authorList>
            <consortium name="The Broad Institute Genomics Platform"/>
            <consortium name="The Broad Institute Genome Sequencing Center for Infectious Disease"/>
            <person name="Wu L."/>
            <person name="Ma J."/>
        </authorList>
    </citation>
    <scope>NUCLEOTIDE SEQUENCE [LARGE SCALE GENOMIC DNA]</scope>
    <source>
        <strain evidence="5 6">WLHS5</strain>
    </source>
</reference>
<organism evidence="5 6">
    <name type="scientific">Halosolutus amylolyticus</name>
    <dbReference type="NCBI Taxonomy" id="2932267"/>
    <lineage>
        <taxon>Archaea</taxon>
        <taxon>Methanobacteriati</taxon>
        <taxon>Methanobacteriota</taxon>
        <taxon>Stenosarchaea group</taxon>
        <taxon>Halobacteria</taxon>
        <taxon>Halobacteriales</taxon>
        <taxon>Natrialbaceae</taxon>
        <taxon>Halosolutus</taxon>
    </lineage>
</organism>
<proteinExistence type="predicted"/>
<keyword evidence="2" id="KW-0472">Membrane</keyword>
<evidence type="ECO:0000259" key="4">
    <source>
        <dbReference type="Pfam" id="PF24036"/>
    </source>
</evidence>
<evidence type="ECO:0000256" key="2">
    <source>
        <dbReference type="SAM" id="Phobius"/>
    </source>
</evidence>
<dbReference type="InterPro" id="IPR055767">
    <property type="entry name" value="DUF7343"/>
</dbReference>
<dbReference type="Pfam" id="PF24034">
    <property type="entry name" value="DUF7343"/>
    <property type="match status" value="1"/>
</dbReference>
<feature type="transmembrane region" description="Helical" evidence="2">
    <location>
        <begin position="271"/>
        <end position="292"/>
    </location>
</feature>
<feature type="region of interest" description="Disordered" evidence="1">
    <location>
        <begin position="140"/>
        <end position="159"/>
    </location>
</feature>
<evidence type="ECO:0000313" key="5">
    <source>
        <dbReference type="EMBL" id="MFC4542735.1"/>
    </source>
</evidence>
<dbReference type="InterPro" id="IPR055769">
    <property type="entry name" value="DUF7345"/>
</dbReference>
<keyword evidence="2" id="KW-1133">Transmembrane helix</keyword>
<sequence length="432" mass="46725">MRLSTAVTLALTVLLATSMLGAVAAAPSARTPTVADRSPSEASLHDPAVQQSQVISVSGSASSSSIQDDQQLSLQAADPAQVIRINVTETGDAEWSIESRFLLTDDEDVETFESYAGEVTAGNRDVDYDRQLFENQLATAEQSTGRTMSIEGMGWDDPRVESIDDPDAADEDYRVGVISYSFTWTNFATTDGDHVYFGDAFETSQGPWLANLGSEQRLVIQSPPGYSFEEFNTPPTTTNDGAFIWNGPQQFENGDLDIVFVRVAGSPQNSWLYPGVALLVIVVAAAAAYFIVRRRSNVEIDVPPAIRDRLPVIGSRDPDAPATDPGAGPGGDRRTPDVGPAAAESDGGEQLSFEEPDDVDPELLSDEERVHRLLKRNGGRMKQGSIVTETGWSNAKVSQLLSQMDDDGEIEKLRIGRENLITLPEVDPTEID</sequence>
<dbReference type="EMBL" id="JBHSFA010000007">
    <property type="protein sequence ID" value="MFC4542735.1"/>
    <property type="molecule type" value="Genomic_DNA"/>
</dbReference>
<gene>
    <name evidence="5" type="ORF">ACFO5R_12465</name>
</gene>
<evidence type="ECO:0000256" key="1">
    <source>
        <dbReference type="SAM" id="MobiDB-lite"/>
    </source>
</evidence>
<feature type="compositionally biased region" description="Acidic residues" evidence="1">
    <location>
        <begin position="352"/>
        <end position="364"/>
    </location>
</feature>
<feature type="domain" description="DUF7345" evidence="4">
    <location>
        <begin position="84"/>
        <end position="226"/>
    </location>
</feature>
<keyword evidence="2" id="KW-0812">Transmembrane</keyword>
<accession>A0ABD5PR19</accession>
<protein>
    <submittedName>
        <fullName evidence="5">Helix-turn-helix transcriptional regulator</fullName>
    </submittedName>
</protein>